<dbReference type="EMBL" id="FOFY01000022">
    <property type="protein sequence ID" value="SER62650.1"/>
    <property type="molecule type" value="Genomic_DNA"/>
</dbReference>
<dbReference type="Proteomes" id="UP000183496">
    <property type="component" value="Unassembled WGS sequence"/>
</dbReference>
<dbReference type="Gene3D" id="1.10.260.40">
    <property type="entry name" value="lambda repressor-like DNA-binding domains"/>
    <property type="match status" value="1"/>
</dbReference>
<sequence>MHKIGDYIDIRMNKLGFTEEIVATKMNMSQSKINKLRNGKVSKLSAFTFYKAVIALGGDFNEAIRIVFPNFQKVKLKRVPEKKRNQFGTFMLKFENVKNTPKIISIKTGISEARISDLFFRKGSLDALELLLIEKAIDKEPGELFMNYFQNQ</sequence>
<protein>
    <submittedName>
        <fullName evidence="1">Uncharacterized protein</fullName>
    </submittedName>
</protein>
<evidence type="ECO:0000313" key="1">
    <source>
        <dbReference type="EMBL" id="SER62650.1"/>
    </source>
</evidence>
<dbReference type="AlphaFoldDB" id="A0AAJ4W6Z5"/>
<name>A0AAJ4W6Z5_MYRPR</name>
<dbReference type="SUPFAM" id="SSF47413">
    <property type="entry name" value="lambda repressor-like DNA-binding domains"/>
    <property type="match status" value="1"/>
</dbReference>
<keyword evidence="2" id="KW-1185">Reference proteome</keyword>
<comment type="caution">
    <text evidence="1">The sequence shown here is derived from an EMBL/GenBank/DDBJ whole genome shotgun (WGS) entry which is preliminary data.</text>
</comment>
<dbReference type="InterPro" id="IPR010982">
    <property type="entry name" value="Lambda_DNA-bd_dom_sf"/>
</dbReference>
<organism evidence="1 2">
    <name type="scientific">Myroides profundi</name>
    <dbReference type="NCBI Taxonomy" id="480520"/>
    <lineage>
        <taxon>Bacteria</taxon>
        <taxon>Pseudomonadati</taxon>
        <taxon>Bacteroidota</taxon>
        <taxon>Flavobacteriia</taxon>
        <taxon>Flavobacteriales</taxon>
        <taxon>Flavobacteriaceae</taxon>
        <taxon>Myroides</taxon>
    </lineage>
</organism>
<proteinExistence type="predicted"/>
<accession>A0AAJ4W6Z5</accession>
<evidence type="ECO:0000313" key="2">
    <source>
        <dbReference type="Proteomes" id="UP000183496"/>
    </source>
</evidence>
<gene>
    <name evidence="1" type="ORF">SAMN04488089_12212</name>
</gene>
<dbReference type="GO" id="GO:0003677">
    <property type="term" value="F:DNA binding"/>
    <property type="evidence" value="ECO:0007669"/>
    <property type="project" value="InterPro"/>
</dbReference>
<reference evidence="1 2" key="1">
    <citation type="submission" date="2016-10" db="EMBL/GenBank/DDBJ databases">
        <authorList>
            <person name="Varghese N."/>
            <person name="Submissions S."/>
        </authorList>
    </citation>
    <scope>NUCLEOTIDE SEQUENCE [LARGE SCALE GENOMIC DNA]</scope>
    <source>
        <strain evidence="2">DSM 19823 / KCTC 23066 / CCTCC M 208030 / D25</strain>
    </source>
</reference>
<dbReference type="KEGG" id="mpw:MPR_2159"/>
<dbReference type="RefSeq" id="WP_041892417.1">
    <property type="nucleotide sequence ID" value="NZ_CP010817.1"/>
</dbReference>